<evidence type="ECO:0000313" key="2">
    <source>
        <dbReference type="Proteomes" id="UP000249645"/>
    </source>
</evidence>
<accession>A0A2W5EL64</accession>
<sequence>MLELIKKTETQEKINLMSRVVTVRTLDKDMQERNLLISWDDDSVLLPGIDFWSAAERLNSAAISQIVGKQHCELAGYLSTGYMLKDGIYQKIINWLPHAV</sequence>
<protein>
    <submittedName>
        <fullName evidence="1">Uncharacterized protein</fullName>
    </submittedName>
</protein>
<dbReference type="AlphaFoldDB" id="A0A2W5EL64"/>
<gene>
    <name evidence="1" type="ORF">DI598_14045</name>
</gene>
<name>A0A2W5EL64_9SPHI</name>
<evidence type="ECO:0000313" key="1">
    <source>
        <dbReference type="EMBL" id="PZP44841.1"/>
    </source>
</evidence>
<reference evidence="1 2" key="1">
    <citation type="submission" date="2017-11" db="EMBL/GenBank/DDBJ databases">
        <title>Infants hospitalized years apart are colonized by the same room-sourced microbial strains.</title>
        <authorList>
            <person name="Brooks B."/>
            <person name="Olm M.R."/>
            <person name="Firek B.A."/>
            <person name="Baker R."/>
            <person name="Thomas B.C."/>
            <person name="Morowitz M.J."/>
            <person name="Banfield J.F."/>
        </authorList>
    </citation>
    <scope>NUCLEOTIDE SEQUENCE [LARGE SCALE GENOMIC DNA]</scope>
    <source>
        <strain evidence="1">S2_009_000_R2_76</strain>
    </source>
</reference>
<proteinExistence type="predicted"/>
<dbReference type="Proteomes" id="UP000249645">
    <property type="component" value="Unassembled WGS sequence"/>
</dbReference>
<organism evidence="1 2">
    <name type="scientific">Pseudopedobacter saltans</name>
    <dbReference type="NCBI Taxonomy" id="151895"/>
    <lineage>
        <taxon>Bacteria</taxon>
        <taxon>Pseudomonadati</taxon>
        <taxon>Bacteroidota</taxon>
        <taxon>Sphingobacteriia</taxon>
        <taxon>Sphingobacteriales</taxon>
        <taxon>Sphingobacteriaceae</taxon>
        <taxon>Pseudopedobacter</taxon>
    </lineage>
</organism>
<dbReference type="EMBL" id="QFOI01000297">
    <property type="protein sequence ID" value="PZP44841.1"/>
    <property type="molecule type" value="Genomic_DNA"/>
</dbReference>
<comment type="caution">
    <text evidence="1">The sequence shown here is derived from an EMBL/GenBank/DDBJ whole genome shotgun (WGS) entry which is preliminary data.</text>
</comment>